<dbReference type="PANTHER" id="PTHR46388:SF2">
    <property type="entry name" value="NHL REPEAT-CONTAINING PROTEIN 2"/>
    <property type="match status" value="1"/>
</dbReference>
<evidence type="ECO:0000256" key="1">
    <source>
        <dbReference type="ARBA" id="ARBA00022737"/>
    </source>
</evidence>
<dbReference type="SUPFAM" id="SSF63825">
    <property type="entry name" value="YWTD domain"/>
    <property type="match status" value="1"/>
</dbReference>
<dbReference type="AlphaFoldDB" id="A0AA36JNG9"/>
<reference evidence="3" key="1">
    <citation type="submission" date="2023-08" db="EMBL/GenBank/DDBJ databases">
        <authorList>
            <person name="Chen Y."/>
            <person name="Shah S."/>
            <person name="Dougan E. K."/>
            <person name="Thang M."/>
            <person name="Chan C."/>
        </authorList>
    </citation>
    <scope>NUCLEOTIDE SEQUENCE</scope>
</reference>
<accession>A0AA36JNG9</accession>
<dbReference type="EMBL" id="CAUJNA010003735">
    <property type="protein sequence ID" value="CAJ1408821.1"/>
    <property type="molecule type" value="Genomic_DNA"/>
</dbReference>
<dbReference type="SUPFAM" id="SSF49785">
    <property type="entry name" value="Galactose-binding domain-like"/>
    <property type="match status" value="1"/>
</dbReference>
<dbReference type="InterPro" id="IPR000033">
    <property type="entry name" value="LDLR_classB_rpt"/>
</dbReference>
<dbReference type="PANTHER" id="PTHR46388">
    <property type="entry name" value="NHL REPEAT-CONTAINING PROTEIN 2"/>
    <property type="match status" value="1"/>
</dbReference>
<proteinExistence type="predicted"/>
<name>A0AA36JNG9_9DINO</name>
<feature type="domain" description="CBM6" evidence="2">
    <location>
        <begin position="33"/>
        <end position="191"/>
    </location>
</feature>
<gene>
    <name evidence="3" type="ORF">EVOR1521_LOCUS30073</name>
</gene>
<comment type="caution">
    <text evidence="3">The sequence shown here is derived from an EMBL/GenBank/DDBJ whole genome shotgun (WGS) entry which is preliminary data.</text>
</comment>
<dbReference type="InterPro" id="IPR001258">
    <property type="entry name" value="NHL_repeat"/>
</dbReference>
<dbReference type="Pfam" id="PF01436">
    <property type="entry name" value="NHL"/>
    <property type="match status" value="1"/>
</dbReference>
<dbReference type="InterPro" id="IPR000519">
    <property type="entry name" value="P_trefoil_dom"/>
</dbReference>
<dbReference type="GO" id="GO:0030246">
    <property type="term" value="F:carbohydrate binding"/>
    <property type="evidence" value="ECO:0007669"/>
    <property type="project" value="InterPro"/>
</dbReference>
<protein>
    <recommendedName>
        <fullName evidence="2">CBM6 domain-containing protein</fullName>
    </recommendedName>
</protein>
<dbReference type="Gene3D" id="2.120.10.30">
    <property type="entry name" value="TolB, C-terminal domain"/>
    <property type="match status" value="2"/>
</dbReference>
<evidence type="ECO:0000313" key="3">
    <source>
        <dbReference type="EMBL" id="CAJ1408821.1"/>
    </source>
</evidence>
<keyword evidence="1" id="KW-0677">Repeat</keyword>
<keyword evidence="4" id="KW-1185">Reference proteome</keyword>
<dbReference type="PROSITE" id="PS51175">
    <property type="entry name" value="CBM6"/>
    <property type="match status" value="1"/>
</dbReference>
<sequence length="509" mass="54368">MPMGLALDEAHQLLYLADARNHRVRAVALSPGEYYQAEENRTSSGATADSVRLHGPLQRLVCEPGSELLLGSKHCAGSTGNGYAEFRSSYEDRMDFRVEATQGAGTYQLRLRYADRYSEVRSAGHRQLRLLVNGAVVTSQLGFKPSGRLSSGSRDEYSWSVADVSLTTGTNLIQLQVTGHWGPKIDLLYVLPPLPAITTVAGTGTGALPAVEDVSTDQTATASNLRTPTGLALDASAQLLYIADTENGRVRRLDLGAGTIRTIAGGATTDEVSDGLDAASSKLFRPSGLALDTARGFLYVSDFHQNRLRRVDLGSNALTGGTVTTVTGTALGAGFEHRLLKPSGLLLDTTSDLLYVADSGHARLRIVDPTTTTCGAELPTFATKQFCGQQSMSEADCLLLGCCYDASCASLPNFDGRQTPGFQPEDVLTRVDGAKLEPPISFVYGGTERCCHPNLRPMATLDVAEWPNGLALDAANRLLYVAEGKDHRVVRIHLDEGRCVSADASSQVC</sequence>
<dbReference type="SMART" id="SM00135">
    <property type="entry name" value="LY"/>
    <property type="match status" value="4"/>
</dbReference>
<dbReference type="Proteomes" id="UP001178507">
    <property type="component" value="Unassembled WGS sequence"/>
</dbReference>
<organism evidence="3 4">
    <name type="scientific">Effrenium voratum</name>
    <dbReference type="NCBI Taxonomy" id="2562239"/>
    <lineage>
        <taxon>Eukaryota</taxon>
        <taxon>Sar</taxon>
        <taxon>Alveolata</taxon>
        <taxon>Dinophyceae</taxon>
        <taxon>Suessiales</taxon>
        <taxon>Symbiodiniaceae</taxon>
        <taxon>Effrenium</taxon>
    </lineage>
</organism>
<dbReference type="CDD" id="cd00111">
    <property type="entry name" value="Trefoil"/>
    <property type="match status" value="1"/>
</dbReference>
<dbReference type="Gene3D" id="2.60.120.260">
    <property type="entry name" value="Galactose-binding domain-like"/>
    <property type="match status" value="1"/>
</dbReference>
<dbReference type="InterPro" id="IPR008979">
    <property type="entry name" value="Galactose-bd-like_sf"/>
</dbReference>
<evidence type="ECO:0000259" key="2">
    <source>
        <dbReference type="PROSITE" id="PS51175"/>
    </source>
</evidence>
<dbReference type="InterPro" id="IPR005084">
    <property type="entry name" value="CBM6"/>
</dbReference>
<dbReference type="InterPro" id="IPR011042">
    <property type="entry name" value="6-blade_b-propeller_TolB-like"/>
</dbReference>
<evidence type="ECO:0000313" key="4">
    <source>
        <dbReference type="Proteomes" id="UP001178507"/>
    </source>
</evidence>